<sequence length="67" mass="7757">MIERYLRHLRNYVASKLIKWLLIALIGYLTWVSVIGTQQKAEGTQLIEQGKQLYNESKSVSSHNIKP</sequence>
<gene>
    <name evidence="2" type="ORF">HMPREF0971_01446</name>
</gene>
<keyword evidence="1" id="KW-0472">Membrane</keyword>
<evidence type="ECO:0000313" key="2">
    <source>
        <dbReference type="EMBL" id="EFB32167.1"/>
    </source>
</evidence>
<reference evidence="2 3" key="1">
    <citation type="submission" date="2009-11" db="EMBL/GenBank/DDBJ databases">
        <authorList>
            <person name="Weinstock G."/>
            <person name="Sodergren E."/>
            <person name="Clifton S."/>
            <person name="Fulton L."/>
            <person name="Fulton B."/>
            <person name="Courtney L."/>
            <person name="Fronick C."/>
            <person name="Harrison M."/>
            <person name="Strong C."/>
            <person name="Farmer C."/>
            <person name="Delahaunty K."/>
            <person name="Markovic C."/>
            <person name="Hall O."/>
            <person name="Minx P."/>
            <person name="Tomlinson C."/>
            <person name="Mitreva M."/>
            <person name="Nelson J."/>
            <person name="Hou S."/>
            <person name="Wollam A."/>
            <person name="Pepin K.H."/>
            <person name="Johnson M."/>
            <person name="Bhonagiri V."/>
            <person name="Nash W.E."/>
            <person name="Warren W."/>
            <person name="Chinwalla A."/>
            <person name="Mardis E.R."/>
            <person name="Wilson R.K."/>
        </authorList>
    </citation>
    <scope>NUCLEOTIDE SEQUENCE [LARGE SCALE GENOMIC DNA]</scope>
    <source>
        <strain evidence="2 3">F0302</strain>
    </source>
</reference>
<proteinExistence type="predicted"/>
<name>D1QR43_9BACT</name>
<evidence type="ECO:0000256" key="1">
    <source>
        <dbReference type="SAM" id="Phobius"/>
    </source>
</evidence>
<protein>
    <submittedName>
        <fullName evidence="2">Uncharacterized protein</fullName>
    </submittedName>
</protein>
<evidence type="ECO:0000313" key="3">
    <source>
        <dbReference type="Proteomes" id="UP000004079"/>
    </source>
</evidence>
<keyword evidence="1" id="KW-1133">Transmembrane helix</keyword>
<dbReference type="RefSeq" id="WP_004372770.1">
    <property type="nucleotide sequence ID" value="NZ_GG703885.1"/>
</dbReference>
<dbReference type="STRING" id="649760.HMPREF0971_01446"/>
<comment type="caution">
    <text evidence="2">The sequence shown here is derived from an EMBL/GenBank/DDBJ whole genome shotgun (WGS) entry which is preliminary data.</text>
</comment>
<dbReference type="AlphaFoldDB" id="D1QR43"/>
<feature type="transmembrane region" description="Helical" evidence="1">
    <location>
        <begin position="20"/>
        <end position="37"/>
    </location>
</feature>
<accession>D1QR43</accession>
<dbReference type="HOGENOM" id="CLU_2808859_0_0_10"/>
<dbReference type="Proteomes" id="UP000004079">
    <property type="component" value="Unassembled WGS sequence"/>
</dbReference>
<organism evidence="2 3">
    <name type="scientific">Segatella oris F0302</name>
    <dbReference type="NCBI Taxonomy" id="649760"/>
    <lineage>
        <taxon>Bacteria</taxon>
        <taxon>Pseudomonadati</taxon>
        <taxon>Bacteroidota</taxon>
        <taxon>Bacteroidia</taxon>
        <taxon>Bacteroidales</taxon>
        <taxon>Prevotellaceae</taxon>
        <taxon>Segatella</taxon>
    </lineage>
</organism>
<dbReference type="EMBL" id="ACUZ02000027">
    <property type="protein sequence ID" value="EFB32167.1"/>
    <property type="molecule type" value="Genomic_DNA"/>
</dbReference>
<keyword evidence="1" id="KW-0812">Transmembrane</keyword>